<dbReference type="HOGENOM" id="CLU_000288_34_14_1"/>
<evidence type="ECO:0000256" key="4">
    <source>
        <dbReference type="SAM" id="Phobius"/>
    </source>
</evidence>
<dbReference type="Pfam" id="PF24883">
    <property type="entry name" value="NPHP3_N"/>
    <property type="match status" value="1"/>
</dbReference>
<dbReference type="EMBL" id="KI912109">
    <property type="protein sequence ID" value="ETS86578.1"/>
    <property type="molecule type" value="Genomic_DNA"/>
</dbReference>
<dbReference type="InterPro" id="IPR036770">
    <property type="entry name" value="Ankyrin_rpt-contain_sf"/>
</dbReference>
<dbReference type="OrthoDB" id="4772757at2759"/>
<feature type="repeat" description="ANK" evidence="3">
    <location>
        <begin position="826"/>
        <end position="855"/>
    </location>
</feature>
<dbReference type="InterPro" id="IPR027417">
    <property type="entry name" value="P-loop_NTPase"/>
</dbReference>
<dbReference type="Gene3D" id="1.25.40.20">
    <property type="entry name" value="Ankyrin repeat-containing domain"/>
    <property type="match status" value="2"/>
</dbReference>
<feature type="repeat" description="ANK" evidence="3">
    <location>
        <begin position="922"/>
        <end position="954"/>
    </location>
</feature>
<dbReference type="PANTHER" id="PTHR24171">
    <property type="entry name" value="ANKYRIN REPEAT DOMAIN-CONTAINING PROTEIN 39-RELATED"/>
    <property type="match status" value="1"/>
</dbReference>
<dbReference type="InterPro" id="IPR056884">
    <property type="entry name" value="NPHP3-like_N"/>
</dbReference>
<dbReference type="RefSeq" id="XP_007827178.1">
    <property type="nucleotide sequence ID" value="XM_007828987.1"/>
</dbReference>
<dbReference type="SUPFAM" id="SSF48403">
    <property type="entry name" value="Ankyrin repeat"/>
    <property type="match status" value="2"/>
</dbReference>
<accession>W3XKJ2</accession>
<dbReference type="Gene3D" id="3.40.50.300">
    <property type="entry name" value="P-loop containing nucleotide triphosphate hydrolases"/>
    <property type="match status" value="1"/>
</dbReference>
<feature type="repeat" description="ANK" evidence="3">
    <location>
        <begin position="728"/>
        <end position="756"/>
    </location>
</feature>
<feature type="repeat" description="ANK" evidence="3">
    <location>
        <begin position="797"/>
        <end position="822"/>
    </location>
</feature>
<feature type="repeat" description="ANK" evidence="3">
    <location>
        <begin position="658"/>
        <end position="686"/>
    </location>
</feature>
<keyword evidence="2 3" id="KW-0040">ANK repeat</keyword>
<keyword evidence="4" id="KW-0812">Transmembrane</keyword>
<dbReference type="eggNOG" id="KOG4177">
    <property type="taxonomic scope" value="Eukaryota"/>
</dbReference>
<dbReference type="Pfam" id="PF00023">
    <property type="entry name" value="Ank"/>
    <property type="match status" value="1"/>
</dbReference>
<dbReference type="InterPro" id="IPR002110">
    <property type="entry name" value="Ankyrin_rpt"/>
</dbReference>
<dbReference type="GeneID" id="19265419"/>
<evidence type="ECO:0000313" key="6">
    <source>
        <dbReference type="EMBL" id="ETS86578.1"/>
    </source>
</evidence>
<evidence type="ECO:0000256" key="2">
    <source>
        <dbReference type="ARBA" id="ARBA00023043"/>
    </source>
</evidence>
<sequence length="1069" mass="116690">MPSNTIGHRGPGPQIIAAGSGDQFTQSGSGSKQFNNSTFYGYPQIEAANELHEEKEACLSSLAFPAIDARRHDIAPAYDGTCDWFFATPEFHEWQHPTRLADHNEVLWLKGKPGAGKSTLMKHIWIQCKEKFFRDHIIAAYFFHARGEELERTPLGMLRSILYQLLKNNESLYQDFVPRFREKERTSRGRDLQWREAELKEFLRSVLNEFRSPPLLLLIDALDECNGSDVHAVIEFVESLSISASQSKVPFKICLSSRHFPNINMGKMLKFTVEGSEDHLKDISKYLAGRLRIHEADLEEEIIMKADGIFLWVVIVVSLLNKAYDEGRVEAMRRILNEIPDDLEKIFSTILAQDPSTAAETVVMLQLVLLSVRPLEPRELFAAVVKTALPSNDIIERRIITTSRGLLEVRKGGSGSVQFIHLSVSDFLFQQSRLEKLDPTLGSESIIACHSRIWARCRSCMEQIGAAIAKPGQIAILRAKDPFLVYVAGHILDHAERALANGTSIQNMNHLDIRCNQAHSSSELPIREWLRDSDSWLGWWKLLIAAAGSDEERLGLESEKEVGLAYVLALRGLPNLSRAALPDVDVNLEGGWYGNALQAASYGGHKETVDILLQRGADISAPGGYYGHALQAAAHGGHREIIDVLLKQGADVNAQGGHYGNALQAASWGGHKETIDLLLERGADINGQCGYYGHALQAASFEGHQDVVELLLQRGADVNAQGGYYGYALQAASHEGHQDIIELLLRRGADISAQGGHYGHALQAASYEGHQDIVELLLRRGAVISAQGGHYGDALQAASYGRCQDIVELLLRQGADVNARGGYFGTALQAASNRGHREIVKLLLENDADVNIQGGRFGNALQAAAAKGYRVILEMLLQKGANILARGGHFGNALQAASYGGSPKTVVFLLDNGANIATAGGHFGNPLQAACRGGHYEIVQLLVEKGADVNAQGGKYGNALQAASSRGHDDIVKFLLDHGAHVNAPGGKYENSLQAATSAGHEDTLKLLLGRGAIASLQSEEKFATMFSEREATSHSQSSCTNPHYVVACAIITSLLAVIFAFVYPSLFV</sequence>
<keyword evidence="4" id="KW-1133">Transmembrane helix</keyword>
<evidence type="ECO:0000259" key="5">
    <source>
        <dbReference type="Pfam" id="PF24883"/>
    </source>
</evidence>
<dbReference type="SMART" id="SM00248">
    <property type="entry name" value="ANK"/>
    <property type="match status" value="13"/>
</dbReference>
<dbReference type="SUPFAM" id="SSF52540">
    <property type="entry name" value="P-loop containing nucleoside triphosphate hydrolases"/>
    <property type="match status" value="1"/>
</dbReference>
<keyword evidence="4" id="KW-0472">Membrane</keyword>
<dbReference type="OMA" id="IVQIFLE"/>
<feature type="repeat" description="ANK" evidence="3">
    <location>
        <begin position="695"/>
        <end position="723"/>
    </location>
</feature>
<feature type="domain" description="Nephrocystin 3-like N-terminal" evidence="5">
    <location>
        <begin position="80"/>
        <end position="258"/>
    </location>
</feature>
<gene>
    <name evidence="6" type="ORF">PFICI_00406</name>
</gene>
<keyword evidence="1" id="KW-0677">Repeat</keyword>
<dbReference type="PROSITE" id="PS50088">
    <property type="entry name" value="ANK_REPEAT"/>
    <property type="match status" value="9"/>
</dbReference>
<dbReference type="PANTHER" id="PTHR24171:SF9">
    <property type="entry name" value="ANKYRIN REPEAT DOMAIN-CONTAINING PROTEIN 39"/>
    <property type="match status" value="1"/>
</dbReference>
<dbReference type="PROSITE" id="PS50297">
    <property type="entry name" value="ANK_REP_REGION"/>
    <property type="match status" value="7"/>
</dbReference>
<feature type="transmembrane region" description="Helical" evidence="4">
    <location>
        <begin position="1045"/>
        <end position="1064"/>
    </location>
</feature>
<evidence type="ECO:0000256" key="3">
    <source>
        <dbReference type="PROSITE-ProRule" id="PRU00023"/>
    </source>
</evidence>
<keyword evidence="7" id="KW-1185">Reference proteome</keyword>
<feature type="repeat" description="ANK" evidence="3">
    <location>
        <begin position="595"/>
        <end position="624"/>
    </location>
</feature>
<proteinExistence type="predicted"/>
<evidence type="ECO:0000313" key="7">
    <source>
        <dbReference type="Proteomes" id="UP000030651"/>
    </source>
</evidence>
<dbReference type="InParanoid" id="W3XKJ2"/>
<dbReference type="STRING" id="1229662.W3XKJ2"/>
<feature type="repeat" description="ANK" evidence="3">
    <location>
        <begin position="629"/>
        <end position="657"/>
    </location>
</feature>
<dbReference type="Pfam" id="PF12796">
    <property type="entry name" value="Ank_2"/>
    <property type="match status" value="5"/>
</dbReference>
<dbReference type="AlphaFoldDB" id="W3XKJ2"/>
<evidence type="ECO:0000256" key="1">
    <source>
        <dbReference type="ARBA" id="ARBA00022737"/>
    </source>
</evidence>
<name>W3XKJ2_PESFW</name>
<protein>
    <recommendedName>
        <fullName evidence="5">Nephrocystin 3-like N-terminal domain-containing protein</fullName>
    </recommendedName>
</protein>
<dbReference type="KEGG" id="pfy:PFICI_00406"/>
<reference evidence="7" key="1">
    <citation type="journal article" date="2015" name="BMC Genomics">
        <title>Genomic and transcriptomic analysis of the endophytic fungus Pestalotiopsis fici reveals its lifestyle and high potential for synthesis of natural products.</title>
        <authorList>
            <person name="Wang X."/>
            <person name="Zhang X."/>
            <person name="Liu L."/>
            <person name="Xiang M."/>
            <person name="Wang W."/>
            <person name="Sun X."/>
            <person name="Che Y."/>
            <person name="Guo L."/>
            <person name="Liu G."/>
            <person name="Guo L."/>
            <person name="Wang C."/>
            <person name="Yin W.B."/>
            <person name="Stadler M."/>
            <person name="Zhang X."/>
            <person name="Liu X."/>
        </authorList>
    </citation>
    <scope>NUCLEOTIDE SEQUENCE [LARGE SCALE GENOMIC DNA]</scope>
    <source>
        <strain evidence="7">W106-1 / CGMCC3.15140</strain>
    </source>
</reference>
<organism evidence="6 7">
    <name type="scientific">Pestalotiopsis fici (strain W106-1 / CGMCC3.15140)</name>
    <dbReference type="NCBI Taxonomy" id="1229662"/>
    <lineage>
        <taxon>Eukaryota</taxon>
        <taxon>Fungi</taxon>
        <taxon>Dikarya</taxon>
        <taxon>Ascomycota</taxon>
        <taxon>Pezizomycotina</taxon>
        <taxon>Sordariomycetes</taxon>
        <taxon>Xylariomycetidae</taxon>
        <taxon>Amphisphaeriales</taxon>
        <taxon>Sporocadaceae</taxon>
        <taxon>Pestalotiopsis</taxon>
    </lineage>
</organism>
<dbReference type="Proteomes" id="UP000030651">
    <property type="component" value="Unassembled WGS sequence"/>
</dbReference>
<feature type="repeat" description="ANK" evidence="3">
    <location>
        <begin position="955"/>
        <end position="987"/>
    </location>
</feature>